<evidence type="ECO:0000313" key="2">
    <source>
        <dbReference type="Proteomes" id="UP000018144"/>
    </source>
</evidence>
<sequence>MYSRCLSEQAKAVNKEEQDNFVTLPSTVHYACPLLNPDGSYINAAAYPSAPSYEHQLAIARANAAAYNAYAAQVSAMHSFAIYGNLQRRLMRNKLRHFNSFKYQFSKHRSERTKQQPWTQLLNIYQLHQWIVSCTNTTLAPITHTPLLNG</sequence>
<name>U4L254_PYROM</name>
<protein>
    <submittedName>
        <fullName evidence="1">Uncharacterized protein</fullName>
    </submittedName>
</protein>
<keyword evidence="2" id="KW-1185">Reference proteome</keyword>
<gene>
    <name evidence="1" type="ORF">PCON_09319</name>
</gene>
<accession>U4L254</accession>
<dbReference type="AlphaFoldDB" id="U4L254"/>
<reference evidence="1 2" key="1">
    <citation type="journal article" date="2013" name="PLoS Genet.">
        <title>The genome and development-dependent transcriptomes of Pyronema confluens: a window into fungal evolution.</title>
        <authorList>
            <person name="Traeger S."/>
            <person name="Altegoer F."/>
            <person name="Freitag M."/>
            <person name="Gabaldon T."/>
            <person name="Kempken F."/>
            <person name="Kumar A."/>
            <person name="Marcet-Houben M."/>
            <person name="Poggeler S."/>
            <person name="Stajich J.E."/>
            <person name="Nowrousian M."/>
        </authorList>
    </citation>
    <scope>NUCLEOTIDE SEQUENCE [LARGE SCALE GENOMIC DNA]</scope>
    <source>
        <strain evidence="2">CBS 100304</strain>
        <tissue evidence="1">Vegetative mycelium</tissue>
    </source>
</reference>
<dbReference type="EMBL" id="HF935494">
    <property type="protein sequence ID" value="CCX09726.1"/>
    <property type="molecule type" value="Genomic_DNA"/>
</dbReference>
<dbReference type="Proteomes" id="UP000018144">
    <property type="component" value="Unassembled WGS sequence"/>
</dbReference>
<organism evidence="1 2">
    <name type="scientific">Pyronema omphalodes (strain CBS 100304)</name>
    <name type="common">Pyronema confluens</name>
    <dbReference type="NCBI Taxonomy" id="1076935"/>
    <lineage>
        <taxon>Eukaryota</taxon>
        <taxon>Fungi</taxon>
        <taxon>Dikarya</taxon>
        <taxon>Ascomycota</taxon>
        <taxon>Pezizomycotina</taxon>
        <taxon>Pezizomycetes</taxon>
        <taxon>Pezizales</taxon>
        <taxon>Pyronemataceae</taxon>
        <taxon>Pyronema</taxon>
    </lineage>
</organism>
<proteinExistence type="predicted"/>
<evidence type="ECO:0000313" key="1">
    <source>
        <dbReference type="EMBL" id="CCX09726.1"/>
    </source>
</evidence>